<dbReference type="Proteomes" id="UP000030661">
    <property type="component" value="Unassembled WGS sequence"/>
</dbReference>
<keyword evidence="1" id="KW-0812">Transmembrane</keyword>
<dbReference type="EMBL" id="DF820464">
    <property type="protein sequence ID" value="GAK56183.1"/>
    <property type="molecule type" value="Genomic_DNA"/>
</dbReference>
<accession>A0A081BV28</accession>
<feature type="transmembrane region" description="Helical" evidence="1">
    <location>
        <begin position="30"/>
        <end position="52"/>
    </location>
</feature>
<proteinExistence type="predicted"/>
<reference evidence="2" key="1">
    <citation type="journal article" date="2015" name="PeerJ">
        <title>First genomic representation of candidate bacterial phylum KSB3 points to enhanced environmental sensing as a trigger of wastewater bulking.</title>
        <authorList>
            <person name="Sekiguchi Y."/>
            <person name="Ohashi A."/>
            <person name="Parks D.H."/>
            <person name="Yamauchi T."/>
            <person name="Tyson G.W."/>
            <person name="Hugenholtz P."/>
        </authorList>
    </citation>
    <scope>NUCLEOTIDE SEQUENCE [LARGE SCALE GENOMIC DNA]</scope>
</reference>
<gene>
    <name evidence="2" type="ORF">U27_03145</name>
</gene>
<dbReference type="HOGENOM" id="CLU_145233_1_0_0"/>
<evidence type="ECO:0000256" key="1">
    <source>
        <dbReference type="SAM" id="Phobius"/>
    </source>
</evidence>
<evidence type="ECO:0000313" key="3">
    <source>
        <dbReference type="Proteomes" id="UP000030661"/>
    </source>
</evidence>
<dbReference type="STRING" id="1499967.U27_03145"/>
<dbReference type="AlphaFoldDB" id="A0A081BV28"/>
<name>A0A081BV28_VECG1</name>
<sequence length="138" mass="15343">MEQDQGHEQEKKRKITLGERWRAAQMTKTGVFWTLVAAIVLTMIIGFAWGGWVTGGSAEKIAEKMAGDAVVLRLVPICVFQFNQDPGKYQKLEELKAANTWSRGDYVKKQGWATMPGESEPDTKVANECAKVLAQIAQ</sequence>
<protein>
    <submittedName>
        <fullName evidence="2">Uncharacterized protein</fullName>
    </submittedName>
</protein>
<keyword evidence="1" id="KW-1133">Transmembrane helix</keyword>
<evidence type="ECO:0000313" key="2">
    <source>
        <dbReference type="EMBL" id="GAK56183.1"/>
    </source>
</evidence>
<keyword evidence="1" id="KW-0472">Membrane</keyword>
<keyword evidence="3" id="KW-1185">Reference proteome</keyword>
<dbReference type="eggNOG" id="ENOG5032Z2M">
    <property type="taxonomic scope" value="Bacteria"/>
</dbReference>
<organism evidence="2">
    <name type="scientific">Vecturithrix granuli</name>
    <dbReference type="NCBI Taxonomy" id="1499967"/>
    <lineage>
        <taxon>Bacteria</taxon>
        <taxon>Candidatus Moduliflexota</taxon>
        <taxon>Candidatus Vecturitrichia</taxon>
        <taxon>Candidatus Vecturitrichales</taxon>
        <taxon>Candidatus Vecturitrichaceae</taxon>
        <taxon>Candidatus Vecturithrix</taxon>
    </lineage>
</organism>